<accession>I3YBE2</accession>
<dbReference type="Proteomes" id="UP000006062">
    <property type="component" value="Chromosome"/>
</dbReference>
<reference evidence="2 3" key="1">
    <citation type="submission" date="2012-06" db="EMBL/GenBank/DDBJ databases">
        <title>Complete sequence of Thiocystis violascens DSM 198.</title>
        <authorList>
            <consortium name="US DOE Joint Genome Institute"/>
            <person name="Lucas S."/>
            <person name="Han J."/>
            <person name="Lapidus A."/>
            <person name="Cheng J.-F."/>
            <person name="Goodwin L."/>
            <person name="Pitluck S."/>
            <person name="Peters L."/>
            <person name="Ovchinnikova G."/>
            <person name="Teshima H."/>
            <person name="Detter J.C."/>
            <person name="Han C."/>
            <person name="Tapia R."/>
            <person name="Land M."/>
            <person name="Hauser L."/>
            <person name="Kyrpides N."/>
            <person name="Ivanova N."/>
            <person name="Pagani I."/>
            <person name="Vogl K."/>
            <person name="Liu Z."/>
            <person name="Frigaard N.-U."/>
            <person name="Bryant D."/>
            <person name="Woyke T."/>
        </authorList>
    </citation>
    <scope>NUCLEOTIDE SEQUENCE [LARGE SCALE GENOMIC DNA]</scope>
    <source>
        <strain evidence="3">ATCC 17096 / DSM 198 / 6111</strain>
    </source>
</reference>
<dbReference type="HOGENOM" id="CLU_1991662_0_0_6"/>
<protein>
    <submittedName>
        <fullName evidence="2">Uncharacterized protein</fullName>
    </submittedName>
</protein>
<evidence type="ECO:0000313" key="3">
    <source>
        <dbReference type="Proteomes" id="UP000006062"/>
    </source>
</evidence>
<name>I3YBE2_THIV6</name>
<dbReference type="RefSeq" id="WP_014778756.1">
    <property type="nucleotide sequence ID" value="NC_018012.1"/>
</dbReference>
<evidence type="ECO:0000256" key="1">
    <source>
        <dbReference type="SAM" id="MobiDB-lite"/>
    </source>
</evidence>
<proteinExistence type="predicted"/>
<dbReference type="STRING" id="765911.Thivi_2365"/>
<dbReference type="AlphaFoldDB" id="I3YBE2"/>
<organism evidence="2 3">
    <name type="scientific">Thiocystis violascens (strain ATCC 17096 / DSM 198 / 6111)</name>
    <name type="common">Chromatium violascens</name>
    <dbReference type="NCBI Taxonomy" id="765911"/>
    <lineage>
        <taxon>Bacteria</taxon>
        <taxon>Pseudomonadati</taxon>
        <taxon>Pseudomonadota</taxon>
        <taxon>Gammaproteobacteria</taxon>
        <taxon>Chromatiales</taxon>
        <taxon>Chromatiaceae</taxon>
        <taxon>Thiocystis</taxon>
    </lineage>
</organism>
<feature type="region of interest" description="Disordered" evidence="1">
    <location>
        <begin position="1"/>
        <end position="22"/>
    </location>
</feature>
<dbReference type="KEGG" id="tvi:Thivi_2365"/>
<dbReference type="EMBL" id="CP003154">
    <property type="protein sequence ID" value="AFL74310.1"/>
    <property type="molecule type" value="Genomic_DNA"/>
</dbReference>
<feature type="compositionally biased region" description="Polar residues" evidence="1">
    <location>
        <begin position="13"/>
        <end position="22"/>
    </location>
</feature>
<evidence type="ECO:0000313" key="2">
    <source>
        <dbReference type="EMBL" id="AFL74310.1"/>
    </source>
</evidence>
<gene>
    <name evidence="2" type="ordered locus">Thivi_2365</name>
</gene>
<sequence length="125" mass="13958">MTDPTHAKPASATRPTTEQQNRMNWLETTFGLGGIDLREHIILTEADGAPDPTAALELEWLNQRRRQILSAFDKKYFRNKRRRPPKENAPLVRETTEALDLGSPTRLLCAVAESLAGDSASSSDR</sequence>
<keyword evidence="3" id="KW-1185">Reference proteome</keyword>